<evidence type="ECO:0000256" key="1">
    <source>
        <dbReference type="SAM" id="MobiDB-lite"/>
    </source>
</evidence>
<dbReference type="EMBL" id="JARKIB010000072">
    <property type="protein sequence ID" value="KAJ7748621.1"/>
    <property type="molecule type" value="Genomic_DNA"/>
</dbReference>
<sequence length="243" mass="25485">MAAGKPERPKRPDLVKGHRRGVSKDKQRQICKGQTFVRRVSAAGSGKLCACACGWAWNAACTCTFCGLAVCSPPCPVPVCVLAIAVIRGVVGVVGGGGALVGVVARRGGRGSEGGEDGCGEAEGGARGGEGEGVRVLVGVSVDRVHCVRRPGRLLELHGGFGGVGSWIVDVVGGGHYSRKRRSETVCVPGRLWAQYGANCHGYCHTSTPWHMHYTVVQRIRGFRPKLVENGFNLPVFGSAKGR</sequence>
<dbReference type="AlphaFoldDB" id="A0AAD7IQW3"/>
<reference evidence="2" key="1">
    <citation type="submission" date="2023-03" db="EMBL/GenBank/DDBJ databases">
        <title>Massive genome expansion in bonnet fungi (Mycena s.s.) driven by repeated elements and novel gene families across ecological guilds.</title>
        <authorList>
            <consortium name="Lawrence Berkeley National Laboratory"/>
            <person name="Harder C.B."/>
            <person name="Miyauchi S."/>
            <person name="Viragh M."/>
            <person name="Kuo A."/>
            <person name="Thoen E."/>
            <person name="Andreopoulos B."/>
            <person name="Lu D."/>
            <person name="Skrede I."/>
            <person name="Drula E."/>
            <person name="Henrissat B."/>
            <person name="Morin E."/>
            <person name="Kohler A."/>
            <person name="Barry K."/>
            <person name="LaButti K."/>
            <person name="Morin E."/>
            <person name="Salamov A."/>
            <person name="Lipzen A."/>
            <person name="Mereny Z."/>
            <person name="Hegedus B."/>
            <person name="Baldrian P."/>
            <person name="Stursova M."/>
            <person name="Weitz H."/>
            <person name="Taylor A."/>
            <person name="Grigoriev I.V."/>
            <person name="Nagy L.G."/>
            <person name="Martin F."/>
            <person name="Kauserud H."/>
        </authorList>
    </citation>
    <scope>NUCLEOTIDE SEQUENCE</scope>
    <source>
        <strain evidence="2">CBHHK182m</strain>
    </source>
</reference>
<protein>
    <submittedName>
        <fullName evidence="2">Uncharacterized protein</fullName>
    </submittedName>
</protein>
<keyword evidence="3" id="KW-1185">Reference proteome</keyword>
<dbReference type="Proteomes" id="UP001215598">
    <property type="component" value="Unassembled WGS sequence"/>
</dbReference>
<organism evidence="2 3">
    <name type="scientific">Mycena metata</name>
    <dbReference type="NCBI Taxonomy" id="1033252"/>
    <lineage>
        <taxon>Eukaryota</taxon>
        <taxon>Fungi</taxon>
        <taxon>Dikarya</taxon>
        <taxon>Basidiomycota</taxon>
        <taxon>Agaricomycotina</taxon>
        <taxon>Agaricomycetes</taxon>
        <taxon>Agaricomycetidae</taxon>
        <taxon>Agaricales</taxon>
        <taxon>Marasmiineae</taxon>
        <taxon>Mycenaceae</taxon>
        <taxon>Mycena</taxon>
    </lineage>
</organism>
<gene>
    <name evidence="2" type="ORF">B0H16DRAFT_1461537</name>
</gene>
<feature type="region of interest" description="Disordered" evidence="1">
    <location>
        <begin position="109"/>
        <end position="129"/>
    </location>
</feature>
<accession>A0AAD7IQW3</accession>
<comment type="caution">
    <text evidence="2">The sequence shown here is derived from an EMBL/GenBank/DDBJ whole genome shotgun (WGS) entry which is preliminary data.</text>
</comment>
<evidence type="ECO:0000313" key="2">
    <source>
        <dbReference type="EMBL" id="KAJ7748621.1"/>
    </source>
</evidence>
<proteinExistence type="predicted"/>
<evidence type="ECO:0000313" key="3">
    <source>
        <dbReference type="Proteomes" id="UP001215598"/>
    </source>
</evidence>
<name>A0AAD7IQW3_9AGAR</name>
<feature type="region of interest" description="Disordered" evidence="1">
    <location>
        <begin position="1"/>
        <end position="24"/>
    </location>
</feature>